<comment type="function">
    <text evidence="15">Catalyzes the hydrolysis of N-succinyl-L,L-diaminopimelic acid (SDAP), forming succinate and LL-2,6-diaminopimelate (DAP), an intermediate involved in the bacterial biosynthesis of lysine and meso-diaminopimelic acid, an essential component of bacterial cell walls.</text>
</comment>
<keyword evidence="9 15" id="KW-0862">Zinc</keyword>
<comment type="similarity">
    <text evidence="2 15">Belongs to the peptidase M20A family. DapE subfamily.</text>
</comment>
<name>A0A368BXG2_9GAMM</name>
<dbReference type="InterPro" id="IPR036264">
    <property type="entry name" value="Bact_exopeptidase_dim_dom"/>
</dbReference>
<feature type="binding site" evidence="15">
    <location>
        <position position="98"/>
    </location>
    <ligand>
        <name>Zn(2+)</name>
        <dbReference type="ChEBI" id="CHEBI:29105"/>
        <label>2</label>
    </ligand>
</feature>
<dbReference type="Gene3D" id="1.10.150.900">
    <property type="match status" value="1"/>
</dbReference>
<dbReference type="NCBIfam" id="NF009557">
    <property type="entry name" value="PRK13009.1"/>
    <property type="match status" value="1"/>
</dbReference>
<dbReference type="Pfam" id="PF01546">
    <property type="entry name" value="Peptidase_M20"/>
    <property type="match status" value="1"/>
</dbReference>
<dbReference type="PROSITE" id="PS00759">
    <property type="entry name" value="ARGE_DAPE_CPG2_2"/>
    <property type="match status" value="1"/>
</dbReference>
<feature type="binding site" evidence="15">
    <location>
        <position position="162"/>
    </location>
    <ligand>
        <name>Zn(2+)</name>
        <dbReference type="ChEBI" id="CHEBI:29105"/>
        <label>1</label>
    </ligand>
</feature>
<evidence type="ECO:0000256" key="1">
    <source>
        <dbReference type="ARBA" id="ARBA00005130"/>
    </source>
</evidence>
<evidence type="ECO:0000256" key="2">
    <source>
        <dbReference type="ARBA" id="ARBA00006746"/>
    </source>
</evidence>
<evidence type="ECO:0000256" key="13">
    <source>
        <dbReference type="ARBA" id="ARBA00031891"/>
    </source>
</evidence>
<evidence type="ECO:0000313" key="18">
    <source>
        <dbReference type="Proteomes" id="UP000253307"/>
    </source>
</evidence>
<gene>
    <name evidence="15" type="primary">dapE</name>
    <name evidence="17" type="ORF">DBW96_01810</name>
</gene>
<feature type="binding site" evidence="15">
    <location>
        <position position="133"/>
    </location>
    <ligand>
        <name>Zn(2+)</name>
        <dbReference type="ChEBI" id="CHEBI:29105"/>
        <label>2</label>
    </ligand>
</feature>
<sequence>MNLLELAQELIRIKSISPKDNGCFDVIEKKLVDLNFDVQKINYSNVENLLARYGSSGPVFCFLGHTDVVPEGPIDQWSFPPFAAEVNENILYGRGAADMKSSIAAFMIATKEFLKLNPNPDFQIWILLTSNEEGEKEDGKIEKIIDDLTQEGKFIDYCLVGEASSSNIVGDTLRRGRRGSLTGYLKVIGKQGHVAYPKKVINPIHLSGEVIRILSEEVWDEGNEFFEPTSFQISNISSGTGATNVVPNSLDLVFNLRFSPESTADCLKNRILEIFEANNLNYEISWVKNADPYFTKENKFIDTIQKAIKKINGREAIIDNGGGTSDGRWVAPMGSQVVELGPLNKTIHQINENIPIHDLEKVKDIYLQILQEVGTS</sequence>
<reference evidence="17 18" key="1">
    <citation type="journal article" date="2018" name="Microbiome">
        <title>Fine metagenomic profile of the Mediterranean stratified and mixed water columns revealed by assembly and recruitment.</title>
        <authorList>
            <person name="Haro-Moreno J.M."/>
            <person name="Lopez-Perez M."/>
            <person name="De La Torre J.R."/>
            <person name="Picazo A."/>
            <person name="Camacho A."/>
            <person name="Rodriguez-Valera F."/>
        </authorList>
    </citation>
    <scope>NUCLEOTIDE SEQUENCE [LARGE SCALE GENOMIC DNA]</scope>
    <source>
        <strain evidence="17">MED-G82</strain>
    </source>
</reference>
<dbReference type="PANTHER" id="PTHR43808">
    <property type="entry name" value="ACETYLORNITHINE DEACETYLASE"/>
    <property type="match status" value="1"/>
</dbReference>
<evidence type="ECO:0000256" key="3">
    <source>
        <dbReference type="ARBA" id="ARBA00011738"/>
    </source>
</evidence>
<dbReference type="Gene3D" id="3.40.630.10">
    <property type="entry name" value="Zn peptidases"/>
    <property type="match status" value="1"/>
</dbReference>
<protein>
    <recommendedName>
        <fullName evidence="5 15">Succinyl-diaminopimelate desuccinylase</fullName>
        <shortName evidence="15">SDAP desuccinylase</shortName>
        <ecNumber evidence="4 15">3.5.1.18</ecNumber>
    </recommendedName>
    <alternativeName>
        <fullName evidence="13 15">N-succinyl-LL-2,6-diaminoheptanedioate amidohydrolase</fullName>
    </alternativeName>
</protein>
<evidence type="ECO:0000256" key="6">
    <source>
        <dbReference type="ARBA" id="ARBA00022605"/>
    </source>
</evidence>
<keyword evidence="10 15" id="KW-0220">Diaminopimelate biosynthesis</keyword>
<evidence type="ECO:0000256" key="7">
    <source>
        <dbReference type="ARBA" id="ARBA00022723"/>
    </source>
</evidence>
<dbReference type="InterPro" id="IPR002933">
    <property type="entry name" value="Peptidase_M20"/>
</dbReference>
<dbReference type="CDD" id="cd03891">
    <property type="entry name" value="M20_DapE_proteobac"/>
    <property type="match status" value="1"/>
</dbReference>
<evidence type="ECO:0000256" key="11">
    <source>
        <dbReference type="ARBA" id="ARBA00023154"/>
    </source>
</evidence>
<dbReference type="GO" id="GO:0009089">
    <property type="term" value="P:lysine biosynthetic process via diaminopimelate"/>
    <property type="evidence" value="ECO:0007669"/>
    <property type="project" value="UniProtKB-UniRule"/>
</dbReference>
<dbReference type="Pfam" id="PF07687">
    <property type="entry name" value="M20_dimer"/>
    <property type="match status" value="1"/>
</dbReference>
<keyword evidence="11 15" id="KW-0457">Lysine biosynthesis</keyword>
<dbReference type="Gene3D" id="3.30.70.360">
    <property type="match status" value="1"/>
</dbReference>
<comment type="caution">
    <text evidence="17">The sequence shown here is derived from an EMBL/GenBank/DDBJ whole genome shotgun (WGS) entry which is preliminary data.</text>
</comment>
<dbReference type="GO" id="GO:0050897">
    <property type="term" value="F:cobalt ion binding"/>
    <property type="evidence" value="ECO:0007669"/>
    <property type="project" value="UniProtKB-UniRule"/>
</dbReference>
<keyword evidence="12 15" id="KW-0170">Cobalt</keyword>
<dbReference type="EC" id="3.5.1.18" evidence="4 15"/>
<evidence type="ECO:0000313" key="17">
    <source>
        <dbReference type="EMBL" id="RCL41931.1"/>
    </source>
</evidence>
<evidence type="ECO:0000256" key="8">
    <source>
        <dbReference type="ARBA" id="ARBA00022801"/>
    </source>
</evidence>
<organism evidence="17 18">
    <name type="scientific">SAR86 cluster bacterium</name>
    <dbReference type="NCBI Taxonomy" id="2030880"/>
    <lineage>
        <taxon>Bacteria</taxon>
        <taxon>Pseudomonadati</taxon>
        <taxon>Pseudomonadota</taxon>
        <taxon>Gammaproteobacteria</taxon>
        <taxon>SAR86 cluster</taxon>
    </lineage>
</organism>
<evidence type="ECO:0000259" key="16">
    <source>
        <dbReference type="Pfam" id="PF07687"/>
    </source>
</evidence>
<dbReference type="GO" id="GO:0008777">
    <property type="term" value="F:acetylornithine deacetylase activity"/>
    <property type="evidence" value="ECO:0007669"/>
    <property type="project" value="TreeGrafter"/>
</dbReference>
<dbReference type="InterPro" id="IPR001261">
    <property type="entry name" value="ArgE/DapE_CS"/>
</dbReference>
<dbReference type="InterPro" id="IPR050072">
    <property type="entry name" value="Peptidase_M20A"/>
</dbReference>
<dbReference type="HAMAP" id="MF_01690">
    <property type="entry name" value="DapE"/>
    <property type="match status" value="1"/>
</dbReference>
<comment type="subunit">
    <text evidence="3 15">Homodimer.</text>
</comment>
<keyword evidence="7 15" id="KW-0479">Metal-binding</keyword>
<keyword evidence="8 15" id="KW-0378">Hydrolase</keyword>
<keyword evidence="6 15" id="KW-0028">Amino-acid biosynthesis</keyword>
<evidence type="ECO:0000256" key="15">
    <source>
        <dbReference type="HAMAP-Rule" id="MF_01690"/>
    </source>
</evidence>
<dbReference type="SUPFAM" id="SSF53187">
    <property type="entry name" value="Zn-dependent exopeptidases"/>
    <property type="match status" value="1"/>
</dbReference>
<evidence type="ECO:0000256" key="4">
    <source>
        <dbReference type="ARBA" id="ARBA00011921"/>
    </source>
</evidence>
<feature type="active site" evidence="15">
    <location>
        <position position="67"/>
    </location>
</feature>
<evidence type="ECO:0000256" key="12">
    <source>
        <dbReference type="ARBA" id="ARBA00023285"/>
    </source>
</evidence>
<dbReference type="UniPathway" id="UPA00034">
    <property type="reaction ID" value="UER00021"/>
</dbReference>
<dbReference type="Proteomes" id="UP000253307">
    <property type="component" value="Unassembled WGS sequence"/>
</dbReference>
<dbReference type="GO" id="GO:0006526">
    <property type="term" value="P:L-arginine biosynthetic process"/>
    <property type="evidence" value="ECO:0007669"/>
    <property type="project" value="TreeGrafter"/>
</dbReference>
<comment type="pathway">
    <text evidence="1 15">Amino-acid biosynthesis; L-lysine biosynthesis via DAP pathway; LL-2,6-diaminopimelate from (S)-tetrahydrodipicolinate (succinylase route): step 3/3.</text>
</comment>
<dbReference type="SUPFAM" id="SSF55031">
    <property type="entry name" value="Bacterial exopeptidase dimerisation domain"/>
    <property type="match status" value="1"/>
</dbReference>
<dbReference type="NCBIfam" id="TIGR01246">
    <property type="entry name" value="dapE_proteo"/>
    <property type="match status" value="1"/>
</dbReference>
<evidence type="ECO:0000256" key="5">
    <source>
        <dbReference type="ARBA" id="ARBA00022391"/>
    </source>
</evidence>
<dbReference type="GO" id="GO:0019877">
    <property type="term" value="P:diaminopimelate biosynthetic process"/>
    <property type="evidence" value="ECO:0007669"/>
    <property type="project" value="UniProtKB-UniRule"/>
</dbReference>
<comment type="catalytic activity">
    <reaction evidence="14 15">
        <text>N-succinyl-(2S,6S)-2,6-diaminopimelate + H2O = (2S,6S)-2,6-diaminopimelate + succinate</text>
        <dbReference type="Rhea" id="RHEA:22608"/>
        <dbReference type="ChEBI" id="CHEBI:15377"/>
        <dbReference type="ChEBI" id="CHEBI:30031"/>
        <dbReference type="ChEBI" id="CHEBI:57609"/>
        <dbReference type="ChEBI" id="CHEBI:58087"/>
        <dbReference type="EC" id="3.5.1.18"/>
    </reaction>
</comment>
<dbReference type="PANTHER" id="PTHR43808:SF31">
    <property type="entry name" value="N-ACETYL-L-CITRULLINE DEACETYLASE"/>
    <property type="match status" value="1"/>
</dbReference>
<dbReference type="EMBL" id="QOPE01000009">
    <property type="protein sequence ID" value="RCL41931.1"/>
    <property type="molecule type" value="Genomic_DNA"/>
</dbReference>
<dbReference type="GO" id="GO:0008270">
    <property type="term" value="F:zinc ion binding"/>
    <property type="evidence" value="ECO:0007669"/>
    <property type="project" value="UniProtKB-UniRule"/>
</dbReference>
<dbReference type="InterPro" id="IPR011650">
    <property type="entry name" value="Peptidase_M20_dimer"/>
</dbReference>
<dbReference type="GO" id="GO:0009014">
    <property type="term" value="F:succinyl-diaminopimelate desuccinylase activity"/>
    <property type="evidence" value="ECO:0007669"/>
    <property type="project" value="UniProtKB-UniRule"/>
</dbReference>
<proteinExistence type="inferred from homology"/>
<evidence type="ECO:0000256" key="10">
    <source>
        <dbReference type="ARBA" id="ARBA00022915"/>
    </source>
</evidence>
<feature type="binding site" evidence="15">
    <location>
        <position position="348"/>
    </location>
    <ligand>
        <name>Zn(2+)</name>
        <dbReference type="ChEBI" id="CHEBI:29105"/>
        <label>2</label>
    </ligand>
</feature>
<feature type="binding site" evidence="15">
    <location>
        <position position="65"/>
    </location>
    <ligand>
        <name>Zn(2+)</name>
        <dbReference type="ChEBI" id="CHEBI:29105"/>
        <label>1</label>
    </ligand>
</feature>
<feature type="active site" description="Proton acceptor" evidence="15">
    <location>
        <position position="132"/>
    </location>
</feature>
<accession>A0A368BXG2</accession>
<comment type="cofactor">
    <cofactor evidence="15">
        <name>Zn(2+)</name>
        <dbReference type="ChEBI" id="CHEBI:29105"/>
    </cofactor>
    <cofactor evidence="15">
        <name>Co(2+)</name>
        <dbReference type="ChEBI" id="CHEBI:48828"/>
    </cofactor>
    <text evidence="15">Binds 2 Zn(2+) or Co(2+) ions per subunit.</text>
</comment>
<feature type="binding site" evidence="15">
    <location>
        <position position="98"/>
    </location>
    <ligand>
        <name>Zn(2+)</name>
        <dbReference type="ChEBI" id="CHEBI:29105"/>
        <label>1</label>
    </ligand>
</feature>
<feature type="domain" description="Peptidase M20 dimerisation" evidence="16">
    <location>
        <begin position="176"/>
        <end position="282"/>
    </location>
</feature>
<dbReference type="AlphaFoldDB" id="A0A368BXG2"/>
<evidence type="ECO:0000256" key="14">
    <source>
        <dbReference type="ARBA" id="ARBA00051301"/>
    </source>
</evidence>
<dbReference type="InterPro" id="IPR005941">
    <property type="entry name" value="DapE_proteobac"/>
</dbReference>
<evidence type="ECO:0000256" key="9">
    <source>
        <dbReference type="ARBA" id="ARBA00022833"/>
    </source>
</evidence>